<proteinExistence type="predicted"/>
<dbReference type="EMBL" id="VIRS01000006">
    <property type="protein sequence ID" value="TQS45037.1"/>
    <property type="molecule type" value="Genomic_DNA"/>
</dbReference>
<sequence>MLTDRKLQEIADRLVGVPGIAGVMLGGSRARGTHADDSDVDLGLYYRAPLDVDALAALARELAGPGAEVTRPGEWGPWVDGGGWLRIDDVLVDWIYRDLDRVTTAWDDARAGRYGFHSQVGHPLGVPDFSYVGEMALGRVLADPAGELTALRDAAQRYPEALRERILTQALWEADFAVLNAGKAVDRGDTAYVAGCLFRAVELCAHALHAYAGAWLINEKGAVDAAAALPVAPLDFAEVAHGVLAGLGRAPIDLRAALHTAGLLIDATAAATGGGRTGRSAHLR</sequence>
<dbReference type="InParanoid" id="A0A545AUM9"/>
<dbReference type="Gene3D" id="3.30.460.10">
    <property type="entry name" value="Beta Polymerase, domain 2"/>
    <property type="match status" value="1"/>
</dbReference>
<evidence type="ECO:0000313" key="4">
    <source>
        <dbReference type="Proteomes" id="UP000317982"/>
    </source>
</evidence>
<organism evidence="3 4">
    <name type="scientific">Cryptosporangium phraense</name>
    <dbReference type="NCBI Taxonomy" id="2593070"/>
    <lineage>
        <taxon>Bacteria</taxon>
        <taxon>Bacillati</taxon>
        <taxon>Actinomycetota</taxon>
        <taxon>Actinomycetes</taxon>
        <taxon>Cryptosporangiales</taxon>
        <taxon>Cryptosporangiaceae</taxon>
        <taxon>Cryptosporangium</taxon>
    </lineage>
</organism>
<dbReference type="OrthoDB" id="5176171at2"/>
<dbReference type="AlphaFoldDB" id="A0A545AUM9"/>
<dbReference type="RefSeq" id="WP_142704486.1">
    <property type="nucleotide sequence ID" value="NZ_VIRS01000006.1"/>
</dbReference>
<gene>
    <name evidence="3" type="ORF">FL583_11090</name>
</gene>
<dbReference type="CDD" id="cd05403">
    <property type="entry name" value="NT_KNTase_like"/>
    <property type="match status" value="1"/>
</dbReference>
<feature type="domain" description="DUF4037" evidence="2">
    <location>
        <begin position="134"/>
        <end position="215"/>
    </location>
</feature>
<accession>A0A545AUM9</accession>
<dbReference type="InterPro" id="IPR025117">
    <property type="entry name" value="DUF4037"/>
</dbReference>
<dbReference type="InterPro" id="IPR043519">
    <property type="entry name" value="NT_sf"/>
</dbReference>
<evidence type="ECO:0000259" key="2">
    <source>
        <dbReference type="Pfam" id="PF13228"/>
    </source>
</evidence>
<keyword evidence="4" id="KW-1185">Reference proteome</keyword>
<dbReference type="Proteomes" id="UP000317982">
    <property type="component" value="Unassembled WGS sequence"/>
</dbReference>
<dbReference type="SUPFAM" id="SSF81301">
    <property type="entry name" value="Nucleotidyltransferase"/>
    <property type="match status" value="1"/>
</dbReference>
<evidence type="ECO:0000313" key="3">
    <source>
        <dbReference type="EMBL" id="TQS45037.1"/>
    </source>
</evidence>
<comment type="caution">
    <text evidence="3">The sequence shown here is derived from an EMBL/GenBank/DDBJ whole genome shotgun (WGS) entry which is preliminary data.</text>
</comment>
<dbReference type="Pfam" id="PF13228">
    <property type="entry name" value="DUF4037"/>
    <property type="match status" value="1"/>
</dbReference>
<dbReference type="Pfam" id="PF01909">
    <property type="entry name" value="NTP_transf_2"/>
    <property type="match status" value="1"/>
</dbReference>
<evidence type="ECO:0000259" key="1">
    <source>
        <dbReference type="Pfam" id="PF01909"/>
    </source>
</evidence>
<dbReference type="InterPro" id="IPR002934">
    <property type="entry name" value="Polymerase_NTP_transf_dom"/>
</dbReference>
<name>A0A545AUM9_9ACTN</name>
<reference evidence="3 4" key="1">
    <citation type="submission" date="2019-07" db="EMBL/GenBank/DDBJ databases">
        <title>Cryptosporangium phraense sp. nov., isolated from plant litter.</title>
        <authorList>
            <person name="Suriyachadkun C."/>
        </authorList>
    </citation>
    <scope>NUCLEOTIDE SEQUENCE [LARGE SCALE GENOMIC DNA]</scope>
    <source>
        <strain evidence="3 4">A-T 5661</strain>
    </source>
</reference>
<protein>
    <submittedName>
        <fullName evidence="3">DUF4037 domain-containing protein</fullName>
    </submittedName>
</protein>
<feature type="domain" description="Polymerase nucleotidyl transferase" evidence="1">
    <location>
        <begin position="6"/>
        <end position="51"/>
    </location>
</feature>
<dbReference type="GO" id="GO:0016779">
    <property type="term" value="F:nucleotidyltransferase activity"/>
    <property type="evidence" value="ECO:0007669"/>
    <property type="project" value="InterPro"/>
</dbReference>